<dbReference type="InterPro" id="IPR050398">
    <property type="entry name" value="HssS/ArlS-like"/>
</dbReference>
<feature type="transmembrane region" description="Helical" evidence="14">
    <location>
        <begin position="35"/>
        <end position="57"/>
    </location>
</feature>
<keyword evidence="13 14" id="KW-0472">Membrane</keyword>
<sequence length="348" mass="39561">MKIKTIFLIANGSSILFMTTFLIIGYFSMFLSVEMIGWLSLLTLVSALVSFILYYLLTSPVERSIQRLTEEAGHMSTQDFGTSIPEEGPLEIRLLTRRFNDMSNRLSRSFEAIQKSETSRKELVANISHDLRTPMASIRAFIQAIQDGIVDDPKSKAQYMQTISLEVERLDQMIQQLFELSVYDSGQLEIHKTAIAADQWLLEVLEHERFSLENEQIEVNIDLPERVSDLYIDKEKMKRVMINLLDNAIRHSKKHSIITIGLTLKQEDTILYIKDEGEGISPEHLPHIFERTYRVEASRNRKYAGTGLGLAIAKHIVEAHDGTITVSSELGKGSCFRIELPKGETTHG</sequence>
<reference evidence="17 18" key="1">
    <citation type="journal article" date="2003" name="Int. J. Syst. Evol. Microbiol.">
        <title>Halobacillus salinus sp. nov., isolated from a salt lake on the coast of the East Sea in Korea.</title>
        <authorList>
            <person name="Yoon J.H."/>
            <person name="Kang K.H."/>
            <person name="Park Y.H."/>
        </authorList>
    </citation>
    <scope>NUCLEOTIDE SEQUENCE [LARGE SCALE GENOMIC DNA]</scope>
    <source>
        <strain evidence="17 18">HSL-3</strain>
    </source>
</reference>
<accession>A0A4Z0GXE5</accession>
<dbReference type="PROSITE" id="PS50885">
    <property type="entry name" value="HAMP"/>
    <property type="match status" value="1"/>
</dbReference>
<evidence type="ECO:0000256" key="7">
    <source>
        <dbReference type="ARBA" id="ARBA00022692"/>
    </source>
</evidence>
<keyword evidence="10" id="KW-0067">ATP-binding</keyword>
<evidence type="ECO:0000313" key="17">
    <source>
        <dbReference type="EMBL" id="TGB01942.1"/>
    </source>
</evidence>
<protein>
    <recommendedName>
        <fullName evidence="3">histidine kinase</fullName>
        <ecNumber evidence="3">2.7.13.3</ecNumber>
    </recommendedName>
</protein>
<dbReference type="RefSeq" id="WP_135328226.1">
    <property type="nucleotide sequence ID" value="NZ_SRJC01000004.1"/>
</dbReference>
<evidence type="ECO:0000256" key="3">
    <source>
        <dbReference type="ARBA" id="ARBA00012438"/>
    </source>
</evidence>
<dbReference type="GO" id="GO:0005524">
    <property type="term" value="F:ATP binding"/>
    <property type="evidence" value="ECO:0007669"/>
    <property type="project" value="UniProtKB-KW"/>
</dbReference>
<dbReference type="PRINTS" id="PR00344">
    <property type="entry name" value="BCTRLSENSOR"/>
</dbReference>
<dbReference type="InterPro" id="IPR003594">
    <property type="entry name" value="HATPase_dom"/>
</dbReference>
<comment type="catalytic activity">
    <reaction evidence="1">
        <text>ATP + protein L-histidine = ADP + protein N-phospho-L-histidine.</text>
        <dbReference type="EC" id="2.7.13.3"/>
    </reaction>
</comment>
<dbReference type="CDD" id="cd00082">
    <property type="entry name" value="HisKA"/>
    <property type="match status" value="1"/>
</dbReference>
<evidence type="ECO:0000256" key="10">
    <source>
        <dbReference type="ARBA" id="ARBA00022840"/>
    </source>
</evidence>
<dbReference type="SUPFAM" id="SSF47384">
    <property type="entry name" value="Homodimeric domain of signal transducing histidine kinase"/>
    <property type="match status" value="1"/>
</dbReference>
<evidence type="ECO:0000256" key="8">
    <source>
        <dbReference type="ARBA" id="ARBA00022741"/>
    </source>
</evidence>
<evidence type="ECO:0000256" key="1">
    <source>
        <dbReference type="ARBA" id="ARBA00000085"/>
    </source>
</evidence>
<evidence type="ECO:0000256" key="14">
    <source>
        <dbReference type="SAM" id="Phobius"/>
    </source>
</evidence>
<dbReference type="Pfam" id="PF00512">
    <property type="entry name" value="HisKA"/>
    <property type="match status" value="1"/>
</dbReference>
<name>A0A4Z0GXE5_9BACI</name>
<dbReference type="PANTHER" id="PTHR45528">
    <property type="entry name" value="SENSOR HISTIDINE KINASE CPXA"/>
    <property type="match status" value="1"/>
</dbReference>
<dbReference type="STRING" id="192814.GCA_900166575_03782"/>
<dbReference type="GO" id="GO:0000155">
    <property type="term" value="F:phosphorelay sensor kinase activity"/>
    <property type="evidence" value="ECO:0007669"/>
    <property type="project" value="InterPro"/>
</dbReference>
<gene>
    <name evidence="17" type="ORF">E4663_15020</name>
</gene>
<dbReference type="Pfam" id="PF02518">
    <property type="entry name" value="HATPase_c"/>
    <property type="match status" value="1"/>
</dbReference>
<dbReference type="AlphaFoldDB" id="A0A4Z0GXE5"/>
<comment type="subcellular location">
    <subcellularLocation>
        <location evidence="2">Cell membrane</location>
        <topology evidence="2">Multi-pass membrane protein</topology>
    </subcellularLocation>
</comment>
<dbReference type="FunFam" id="1.10.287.130:FF:000001">
    <property type="entry name" value="Two-component sensor histidine kinase"/>
    <property type="match status" value="1"/>
</dbReference>
<dbReference type="InterPro" id="IPR036890">
    <property type="entry name" value="HATPase_C_sf"/>
</dbReference>
<proteinExistence type="predicted"/>
<keyword evidence="18" id="KW-1185">Reference proteome</keyword>
<dbReference type="EC" id="2.7.13.3" evidence="3"/>
<feature type="domain" description="Histidine kinase" evidence="15">
    <location>
        <begin position="126"/>
        <end position="344"/>
    </location>
</feature>
<evidence type="ECO:0000259" key="15">
    <source>
        <dbReference type="PROSITE" id="PS50109"/>
    </source>
</evidence>
<dbReference type="SMART" id="SM00304">
    <property type="entry name" value="HAMP"/>
    <property type="match status" value="1"/>
</dbReference>
<comment type="caution">
    <text evidence="17">The sequence shown here is derived from an EMBL/GenBank/DDBJ whole genome shotgun (WGS) entry which is preliminary data.</text>
</comment>
<dbReference type="Gene3D" id="3.30.565.10">
    <property type="entry name" value="Histidine kinase-like ATPase, C-terminal domain"/>
    <property type="match status" value="1"/>
</dbReference>
<keyword evidence="5" id="KW-0597">Phosphoprotein</keyword>
<keyword evidence="11 14" id="KW-1133">Transmembrane helix</keyword>
<dbReference type="SMART" id="SM00387">
    <property type="entry name" value="HATPase_c"/>
    <property type="match status" value="1"/>
</dbReference>
<keyword evidence="12" id="KW-0902">Two-component regulatory system</keyword>
<dbReference type="FunFam" id="3.30.565.10:FF:000006">
    <property type="entry name" value="Sensor histidine kinase WalK"/>
    <property type="match status" value="1"/>
</dbReference>
<dbReference type="InterPro" id="IPR005467">
    <property type="entry name" value="His_kinase_dom"/>
</dbReference>
<dbReference type="PANTHER" id="PTHR45528:SF1">
    <property type="entry name" value="SENSOR HISTIDINE KINASE CPXA"/>
    <property type="match status" value="1"/>
</dbReference>
<dbReference type="GO" id="GO:0005886">
    <property type="term" value="C:plasma membrane"/>
    <property type="evidence" value="ECO:0007669"/>
    <property type="project" value="UniProtKB-SubCell"/>
</dbReference>
<evidence type="ECO:0000256" key="2">
    <source>
        <dbReference type="ARBA" id="ARBA00004651"/>
    </source>
</evidence>
<dbReference type="EMBL" id="SRJC01000004">
    <property type="protein sequence ID" value="TGB01942.1"/>
    <property type="molecule type" value="Genomic_DNA"/>
</dbReference>
<evidence type="ECO:0000256" key="9">
    <source>
        <dbReference type="ARBA" id="ARBA00022777"/>
    </source>
</evidence>
<dbReference type="PROSITE" id="PS50109">
    <property type="entry name" value="HIS_KIN"/>
    <property type="match status" value="1"/>
</dbReference>
<evidence type="ECO:0000256" key="12">
    <source>
        <dbReference type="ARBA" id="ARBA00023012"/>
    </source>
</evidence>
<evidence type="ECO:0000256" key="11">
    <source>
        <dbReference type="ARBA" id="ARBA00022989"/>
    </source>
</evidence>
<dbReference type="InterPro" id="IPR036097">
    <property type="entry name" value="HisK_dim/P_sf"/>
</dbReference>
<dbReference type="CDD" id="cd06225">
    <property type="entry name" value="HAMP"/>
    <property type="match status" value="1"/>
</dbReference>
<dbReference type="SMART" id="SM00388">
    <property type="entry name" value="HisKA"/>
    <property type="match status" value="1"/>
</dbReference>
<evidence type="ECO:0000256" key="5">
    <source>
        <dbReference type="ARBA" id="ARBA00022553"/>
    </source>
</evidence>
<organism evidence="17 18">
    <name type="scientific">Halobacillus salinus</name>
    <dbReference type="NCBI Taxonomy" id="192814"/>
    <lineage>
        <taxon>Bacteria</taxon>
        <taxon>Bacillati</taxon>
        <taxon>Bacillota</taxon>
        <taxon>Bacilli</taxon>
        <taxon>Bacillales</taxon>
        <taxon>Bacillaceae</taxon>
        <taxon>Halobacillus</taxon>
    </lineage>
</organism>
<evidence type="ECO:0000256" key="4">
    <source>
        <dbReference type="ARBA" id="ARBA00022475"/>
    </source>
</evidence>
<dbReference type="Proteomes" id="UP000297982">
    <property type="component" value="Unassembled WGS sequence"/>
</dbReference>
<dbReference type="InterPro" id="IPR003660">
    <property type="entry name" value="HAMP_dom"/>
</dbReference>
<keyword evidence="4" id="KW-1003">Cell membrane</keyword>
<keyword evidence="9 17" id="KW-0418">Kinase</keyword>
<dbReference type="InterPro" id="IPR003661">
    <property type="entry name" value="HisK_dim/P_dom"/>
</dbReference>
<dbReference type="SUPFAM" id="SSF55874">
    <property type="entry name" value="ATPase domain of HSP90 chaperone/DNA topoisomerase II/histidine kinase"/>
    <property type="match status" value="1"/>
</dbReference>
<keyword evidence="8" id="KW-0547">Nucleotide-binding</keyword>
<dbReference type="Pfam" id="PF00672">
    <property type="entry name" value="HAMP"/>
    <property type="match status" value="1"/>
</dbReference>
<evidence type="ECO:0000259" key="16">
    <source>
        <dbReference type="PROSITE" id="PS50885"/>
    </source>
</evidence>
<dbReference type="Gene3D" id="1.10.287.130">
    <property type="match status" value="1"/>
</dbReference>
<dbReference type="Gene3D" id="6.10.340.10">
    <property type="match status" value="1"/>
</dbReference>
<evidence type="ECO:0000313" key="18">
    <source>
        <dbReference type="Proteomes" id="UP000297982"/>
    </source>
</evidence>
<dbReference type="InterPro" id="IPR004358">
    <property type="entry name" value="Sig_transdc_His_kin-like_C"/>
</dbReference>
<evidence type="ECO:0000256" key="6">
    <source>
        <dbReference type="ARBA" id="ARBA00022679"/>
    </source>
</evidence>
<feature type="domain" description="HAMP" evidence="16">
    <location>
        <begin position="59"/>
        <end position="111"/>
    </location>
</feature>
<evidence type="ECO:0000256" key="13">
    <source>
        <dbReference type="ARBA" id="ARBA00023136"/>
    </source>
</evidence>
<keyword evidence="7 14" id="KW-0812">Transmembrane</keyword>
<feature type="transmembrane region" description="Helical" evidence="14">
    <location>
        <begin position="7"/>
        <end position="29"/>
    </location>
</feature>
<keyword evidence="6" id="KW-0808">Transferase</keyword>